<dbReference type="OrthoDB" id="18042at2759"/>
<dbReference type="EC" id="2.7.4.24" evidence="11"/>
<evidence type="ECO:0000313" key="15">
    <source>
        <dbReference type="EMBL" id="KAJ1907541.1"/>
    </source>
</evidence>
<evidence type="ECO:0000313" key="16">
    <source>
        <dbReference type="Proteomes" id="UP001150569"/>
    </source>
</evidence>
<name>A0A9W7ZN84_9FUNG</name>
<comment type="similarity">
    <text evidence="1 11">Belongs to the histidine acid phosphatase family. VIP1 subfamily.</text>
</comment>
<comment type="subcellular location">
    <subcellularLocation>
        <location evidence="11">Cytoplasm</location>
        <location evidence="11">Cytoskeleton</location>
    </subcellularLocation>
</comment>
<dbReference type="PANTHER" id="PTHR12750:SF9">
    <property type="entry name" value="INOSITOL HEXAKISPHOSPHATE AND DIPHOSPHOINOSITOL-PENTAKISPHOSPHATE KINASE"/>
    <property type="match status" value="1"/>
</dbReference>
<evidence type="ECO:0000256" key="8">
    <source>
        <dbReference type="ARBA" id="ARBA00033696"/>
    </source>
</evidence>
<keyword evidence="2 11" id="KW-0963">Cytoplasm</keyword>
<evidence type="ECO:0000256" key="10">
    <source>
        <dbReference type="PROSITE-ProRule" id="PRU00409"/>
    </source>
</evidence>
<evidence type="ECO:0000256" key="2">
    <source>
        <dbReference type="ARBA" id="ARBA00022490"/>
    </source>
</evidence>
<comment type="catalytic activity">
    <reaction evidence="9">
        <text>1D-myo-inositol hexakisphosphate + ATP = 1-diphospho-1D-myo-inositol 2,3,4,5,6-pentakisphosphate + ADP</text>
        <dbReference type="Rhea" id="RHEA:37459"/>
        <dbReference type="ChEBI" id="CHEBI:30616"/>
        <dbReference type="ChEBI" id="CHEBI:58130"/>
        <dbReference type="ChEBI" id="CHEBI:74946"/>
        <dbReference type="ChEBI" id="CHEBI:456216"/>
        <dbReference type="EC" id="2.7.4.24"/>
    </reaction>
    <physiologicalReaction direction="left-to-right" evidence="9">
        <dbReference type="Rhea" id="RHEA:37460"/>
    </physiologicalReaction>
</comment>
<evidence type="ECO:0000259" key="14">
    <source>
        <dbReference type="PROSITE" id="PS50975"/>
    </source>
</evidence>
<dbReference type="InterPro" id="IPR011761">
    <property type="entry name" value="ATP-grasp"/>
</dbReference>
<dbReference type="InterPro" id="IPR040557">
    <property type="entry name" value="VIP1_N"/>
</dbReference>
<feature type="coiled-coil region" evidence="12">
    <location>
        <begin position="469"/>
        <end position="496"/>
    </location>
</feature>
<evidence type="ECO:0000256" key="13">
    <source>
        <dbReference type="SAM" id="MobiDB-lite"/>
    </source>
</evidence>
<dbReference type="PANTHER" id="PTHR12750">
    <property type="entry name" value="DIPHOSPHOINOSITOL PENTAKISPHOSPHATE KINASE"/>
    <property type="match status" value="1"/>
</dbReference>
<dbReference type="FunFam" id="3.30.470.20:FF:000036">
    <property type="entry name" value="Inositol hexakisphosphate and diphosphoinositol-pentakisphosphate kinase"/>
    <property type="match status" value="1"/>
</dbReference>
<evidence type="ECO:0000256" key="12">
    <source>
        <dbReference type="SAM" id="Coils"/>
    </source>
</evidence>
<dbReference type="GO" id="GO:0046872">
    <property type="term" value="F:metal ion binding"/>
    <property type="evidence" value="ECO:0007669"/>
    <property type="project" value="InterPro"/>
</dbReference>
<evidence type="ECO:0000256" key="11">
    <source>
        <dbReference type="RuleBase" id="RU365032"/>
    </source>
</evidence>
<dbReference type="Pfam" id="PF08443">
    <property type="entry name" value="RimK"/>
    <property type="match status" value="1"/>
</dbReference>
<dbReference type="GO" id="GO:0005524">
    <property type="term" value="F:ATP binding"/>
    <property type="evidence" value="ECO:0007669"/>
    <property type="project" value="UniProtKB-UniRule"/>
</dbReference>
<dbReference type="Pfam" id="PF18086">
    <property type="entry name" value="PPIP5K2_N"/>
    <property type="match status" value="1"/>
</dbReference>
<evidence type="ECO:0000256" key="7">
    <source>
        <dbReference type="ARBA" id="ARBA00022840"/>
    </source>
</evidence>
<feature type="region of interest" description="Disordered" evidence="13">
    <location>
        <begin position="781"/>
        <end position="864"/>
    </location>
</feature>
<sequence length="1051" mass="118045">MTRPHEVLSTSPHFFEFPKSNAKKLFTMHATVQSLSPLHGTIPRHTPAADRRTPSPQCVAAADGIDLVVVGICAMDKKARSKQMGNIIERLLQYGKYEVIVFGDKVILDEPITDWPYCDFMVSFFSKNFPLHKAIAYQKLRGVFCVNNLPLQELLWDRRLVLAVLDHIGVGTPPRWIVDRDGGPRVSDDLAAILRNRLGLALPPKILSPVVFHVDHDTISINGQEIQKPFVEKPVSGEDHNVYIYFSAAQGGGVRKLFRKVGNKSSEYFPDLWEVRTEGSYVYEAFMDVDNAEDVKVYTIGTNYTHAETRKSPVVDGLVQRNAAGKEVRYMTELTPQEKGFAFKVARSFGQAVCGIDFLRVEGTSYVIDVNGWSFVKGCPEYYDVCARYLDDILTQAAERRWFSVYLGKQPSFDDQWTLKGFLSVFRHADRTPKQKIKYGFTSAPFVDLLRGSRSEVILRREADLARVLDAADAALAAQLEEADKLEQLSSILRRKMGLEGTKVQLKPTYKQGELTKLQVILKWGGGCTHAGIHHTRELADSMRKDLLILNRRILDDVVAYSSSEQRVIATARVFCERFLKLPTLPPDFLVIRPDMLDDSNMAKDQMDQVKSRLKAFFKAHEADPAVSRGFDLPEEMRDPQTFVRGVYDLLTRVTRNMRKNLESPQVQAGILRDYHWCCQENVALFRERWEKLLQDFGRVEKNKYDPGKVGELYDSLKYDALHNRPLMDRIFVSHEPASGSTTPRSPTQRRLSDLFHDLSVQSGRDNGAVSTTTRAVSLPAAGLLASPPPSSTGSAVAVPTVRRHPGPESLSVASTAPASAPSPASPSGTQALSRNSSLSARGRTSPFPYPRSAHNRAATEPRTPEEIRELYHKAKLLFDFVTPREYGIDDQEKRDIGVLTSVPLLKRIMADLEQVMRQDGPLCRLYFTKESHIHTLLNCVFMSGLPTNFSVFEVGELDFLTQITFEVYERRRDHQGRDPEYSLRLGFSPGAYYSNVIDHSVDATHALSAAPRRDLTDHIELHKALGYFQTMLDDAPKAKPDAGPPSPGSS</sequence>
<dbReference type="Pfam" id="PF00328">
    <property type="entry name" value="His_Phos_2"/>
    <property type="match status" value="1"/>
</dbReference>
<protein>
    <recommendedName>
        <fullName evidence="11">Inositol hexakisphosphate and diphosphoinositol-pentakisphosphate kinase</fullName>
        <ecNumber evidence="11">2.7.4.24</ecNumber>
    </recommendedName>
</protein>
<dbReference type="InterPro" id="IPR013651">
    <property type="entry name" value="ATP-grasp_RimK-type"/>
</dbReference>
<dbReference type="Gene3D" id="3.40.50.11950">
    <property type="match status" value="1"/>
</dbReference>
<evidence type="ECO:0000256" key="1">
    <source>
        <dbReference type="ARBA" id="ARBA00005609"/>
    </source>
</evidence>
<keyword evidence="6 11" id="KW-0418">Kinase</keyword>
<evidence type="ECO:0000256" key="5">
    <source>
        <dbReference type="ARBA" id="ARBA00022741"/>
    </source>
</evidence>
<dbReference type="GO" id="GO:0032958">
    <property type="term" value="P:inositol phosphate biosynthetic process"/>
    <property type="evidence" value="ECO:0007669"/>
    <property type="project" value="TreeGrafter"/>
</dbReference>
<proteinExistence type="inferred from homology"/>
<evidence type="ECO:0000256" key="4">
    <source>
        <dbReference type="ARBA" id="ARBA00022679"/>
    </source>
</evidence>
<keyword evidence="7 10" id="KW-0067">ATP-binding</keyword>
<feature type="compositionally biased region" description="Low complexity" evidence="13">
    <location>
        <begin position="781"/>
        <end position="800"/>
    </location>
</feature>
<accession>A0A9W7ZN84</accession>
<comment type="caution">
    <text evidence="15">The sequence shown here is derived from an EMBL/GenBank/DDBJ whole genome shotgun (WGS) entry which is preliminary data.</text>
</comment>
<keyword evidence="16" id="KW-1185">Reference proteome</keyword>
<dbReference type="AlphaFoldDB" id="A0A9W7ZN84"/>
<keyword evidence="3" id="KW-0597">Phosphoprotein</keyword>
<reference evidence="15" key="1">
    <citation type="submission" date="2022-07" db="EMBL/GenBank/DDBJ databases">
        <title>Phylogenomic reconstructions and comparative analyses of Kickxellomycotina fungi.</title>
        <authorList>
            <person name="Reynolds N.K."/>
            <person name="Stajich J.E."/>
            <person name="Barry K."/>
            <person name="Grigoriev I.V."/>
            <person name="Crous P."/>
            <person name="Smith M.E."/>
        </authorList>
    </citation>
    <scope>NUCLEOTIDE SEQUENCE</scope>
    <source>
        <strain evidence="15">RSA 861</strain>
    </source>
</reference>
<evidence type="ECO:0000256" key="6">
    <source>
        <dbReference type="ARBA" id="ARBA00022777"/>
    </source>
</evidence>
<evidence type="ECO:0000256" key="9">
    <source>
        <dbReference type="ARBA" id="ARBA00034629"/>
    </source>
</evidence>
<dbReference type="GO" id="GO:0033857">
    <property type="term" value="F:5-diphosphoinositol pentakisphosphate 1-kinase activity"/>
    <property type="evidence" value="ECO:0007669"/>
    <property type="project" value="TreeGrafter"/>
</dbReference>
<dbReference type="PROSITE" id="PS50975">
    <property type="entry name" value="ATP_GRASP"/>
    <property type="match status" value="1"/>
</dbReference>
<dbReference type="SUPFAM" id="SSF56059">
    <property type="entry name" value="Glutathione synthetase ATP-binding domain-like"/>
    <property type="match status" value="1"/>
</dbReference>
<dbReference type="SUPFAM" id="SSF53254">
    <property type="entry name" value="Phosphoglycerate mutase-like"/>
    <property type="match status" value="1"/>
</dbReference>
<feature type="domain" description="ATP-grasp" evidence="14">
    <location>
        <begin position="192"/>
        <end position="399"/>
    </location>
</feature>
<dbReference type="GO" id="GO:0005856">
    <property type="term" value="C:cytoskeleton"/>
    <property type="evidence" value="ECO:0007669"/>
    <property type="project" value="UniProtKB-SubCell"/>
</dbReference>
<keyword evidence="12" id="KW-0175">Coiled coil</keyword>
<keyword evidence="5 10" id="KW-0547">Nucleotide-binding</keyword>
<dbReference type="GO" id="GO:0000828">
    <property type="term" value="F:inositol hexakisphosphate kinase activity"/>
    <property type="evidence" value="ECO:0007669"/>
    <property type="project" value="TreeGrafter"/>
</dbReference>
<dbReference type="Gene3D" id="3.40.50.1240">
    <property type="entry name" value="Phosphoglycerate mutase-like"/>
    <property type="match status" value="1"/>
</dbReference>
<dbReference type="GO" id="GO:0006020">
    <property type="term" value="P:inositol metabolic process"/>
    <property type="evidence" value="ECO:0007669"/>
    <property type="project" value="TreeGrafter"/>
</dbReference>
<keyword evidence="4 11" id="KW-0808">Transferase</keyword>
<evidence type="ECO:0000256" key="3">
    <source>
        <dbReference type="ARBA" id="ARBA00022553"/>
    </source>
</evidence>
<dbReference type="InterPro" id="IPR000560">
    <property type="entry name" value="His_Pase_clade-2"/>
</dbReference>
<dbReference type="Gene3D" id="3.30.470.20">
    <property type="entry name" value="ATP-grasp fold, B domain"/>
    <property type="match status" value="1"/>
</dbReference>
<feature type="compositionally biased region" description="Polar residues" evidence="13">
    <location>
        <begin position="829"/>
        <end position="840"/>
    </location>
</feature>
<dbReference type="EMBL" id="JANBPT010001464">
    <property type="protein sequence ID" value="KAJ1907541.1"/>
    <property type="molecule type" value="Genomic_DNA"/>
</dbReference>
<dbReference type="InterPro" id="IPR037446">
    <property type="entry name" value="His_Pase_VIP1"/>
</dbReference>
<dbReference type="InterPro" id="IPR029033">
    <property type="entry name" value="His_PPase_superfam"/>
</dbReference>
<dbReference type="Proteomes" id="UP001150569">
    <property type="component" value="Unassembled WGS sequence"/>
</dbReference>
<organism evidence="15 16">
    <name type="scientific">Tieghemiomyces parasiticus</name>
    <dbReference type="NCBI Taxonomy" id="78921"/>
    <lineage>
        <taxon>Eukaryota</taxon>
        <taxon>Fungi</taxon>
        <taxon>Fungi incertae sedis</taxon>
        <taxon>Zoopagomycota</taxon>
        <taxon>Kickxellomycotina</taxon>
        <taxon>Dimargaritomycetes</taxon>
        <taxon>Dimargaritales</taxon>
        <taxon>Dimargaritaceae</taxon>
        <taxon>Tieghemiomyces</taxon>
    </lineage>
</organism>
<comment type="catalytic activity">
    <reaction evidence="8">
        <text>5-diphospho-1D-myo-inositol 1,2,3,4,6-pentakisphosphate + ATP + H(+) = 1,5-bis(diphospho)-1D-myo-inositol 2,3,4,6-tetrakisphosphate + ADP</text>
        <dbReference type="Rhea" id="RHEA:10276"/>
        <dbReference type="ChEBI" id="CHEBI:15378"/>
        <dbReference type="ChEBI" id="CHEBI:30616"/>
        <dbReference type="ChEBI" id="CHEBI:58628"/>
        <dbReference type="ChEBI" id="CHEBI:77983"/>
        <dbReference type="ChEBI" id="CHEBI:456216"/>
        <dbReference type="EC" id="2.7.4.24"/>
    </reaction>
    <physiologicalReaction direction="left-to-right" evidence="8">
        <dbReference type="Rhea" id="RHEA:10277"/>
    </physiologicalReaction>
</comment>
<feature type="compositionally biased region" description="Low complexity" evidence="13">
    <location>
        <begin position="814"/>
        <end position="828"/>
    </location>
</feature>
<comment type="function">
    <text evidence="11">Bifunctional inositol kinase that acts in concert with the IP6K kinases to synthesize the diphosphate group-containing inositol pyrophosphates diphosphoinositol pentakisphosphate, PP-InsP5, and bis-diphosphoinositol tetrakisphosphate, (PP)2-InsP4. PP-InsP5 and (PP)2-InsP4, also respectively called InsP7 and InsP8, may regulate a variety of cellular processes, including apoptosis, vesicle trafficking, cytoskeletal dynamics, and exocytosis. Phosphorylates inositol hexakisphosphate (InsP6).</text>
</comment>
<gene>
    <name evidence="15" type="primary">VIP1_2</name>
    <name evidence="15" type="ORF">IWQ60_011841</name>
</gene>
<dbReference type="GO" id="GO:0005829">
    <property type="term" value="C:cytosol"/>
    <property type="evidence" value="ECO:0007669"/>
    <property type="project" value="TreeGrafter"/>
</dbReference>